<name>A0A7R9CFX7_TIMCR</name>
<reference evidence="3" key="1">
    <citation type="submission" date="2020-11" db="EMBL/GenBank/DDBJ databases">
        <authorList>
            <person name="Tran Van P."/>
        </authorList>
    </citation>
    <scope>NUCLEOTIDE SEQUENCE</scope>
</reference>
<keyword evidence="2" id="KW-0472">Membrane</keyword>
<organism evidence="3">
    <name type="scientific">Timema cristinae</name>
    <name type="common">Walking stick</name>
    <dbReference type="NCBI Taxonomy" id="61476"/>
    <lineage>
        <taxon>Eukaryota</taxon>
        <taxon>Metazoa</taxon>
        <taxon>Ecdysozoa</taxon>
        <taxon>Arthropoda</taxon>
        <taxon>Hexapoda</taxon>
        <taxon>Insecta</taxon>
        <taxon>Pterygota</taxon>
        <taxon>Neoptera</taxon>
        <taxon>Polyneoptera</taxon>
        <taxon>Phasmatodea</taxon>
        <taxon>Timematodea</taxon>
        <taxon>Timematoidea</taxon>
        <taxon>Timematidae</taxon>
        <taxon>Timema</taxon>
    </lineage>
</organism>
<keyword evidence="2" id="KW-0812">Transmembrane</keyword>
<dbReference type="Pfam" id="PF00201">
    <property type="entry name" value="UDPGT"/>
    <property type="match status" value="1"/>
</dbReference>
<keyword evidence="1" id="KW-0808">Transferase</keyword>
<dbReference type="GO" id="GO:0008194">
    <property type="term" value="F:UDP-glycosyltransferase activity"/>
    <property type="evidence" value="ECO:0007669"/>
    <property type="project" value="InterPro"/>
</dbReference>
<evidence type="ECO:0000256" key="2">
    <source>
        <dbReference type="SAM" id="Phobius"/>
    </source>
</evidence>
<keyword evidence="2" id="KW-1133">Transmembrane helix</keyword>
<dbReference type="AlphaFoldDB" id="A0A7R9CFX7"/>
<feature type="transmembrane region" description="Helical" evidence="2">
    <location>
        <begin position="147"/>
        <end position="172"/>
    </location>
</feature>
<dbReference type="EMBL" id="OC317021">
    <property type="protein sequence ID" value="CAD7394603.1"/>
    <property type="molecule type" value="Genomic_DNA"/>
</dbReference>
<proteinExistence type="predicted"/>
<dbReference type="InterPro" id="IPR002213">
    <property type="entry name" value="UDP_glucos_trans"/>
</dbReference>
<sequence>MDITQSRKSLILWPYTSGLAGRKRGASFNMTPLALPSAERRCGSQLHFASRVTPNHRTDGDHWTAVPSTRSGCRGPVPRRVNKIACVFWDWMARDRVRRFKENIKRMSVLREDMPDKPLDRAVWWTEYVLRHKGAPHLRTAAVDMPWYQFLLLDVIAFLLGIAITVFLVLYLSIKKLYHSIRSFIGKKRKLE</sequence>
<dbReference type="SUPFAM" id="SSF53756">
    <property type="entry name" value="UDP-Glycosyltransferase/glycogen phosphorylase"/>
    <property type="match status" value="1"/>
</dbReference>
<evidence type="ECO:0000256" key="1">
    <source>
        <dbReference type="ARBA" id="ARBA00022679"/>
    </source>
</evidence>
<gene>
    <name evidence="3" type="ORF">TCEB3V08_LOCUS2523</name>
</gene>
<accession>A0A7R9CFX7</accession>
<evidence type="ECO:0000313" key="3">
    <source>
        <dbReference type="EMBL" id="CAD7394603.1"/>
    </source>
</evidence>
<protein>
    <submittedName>
        <fullName evidence="3">Uncharacterized protein</fullName>
    </submittedName>
</protein>